<dbReference type="Proteomes" id="UP001183643">
    <property type="component" value="Unassembled WGS sequence"/>
</dbReference>
<feature type="domain" description="PRC-barrel" evidence="1">
    <location>
        <begin position="5"/>
        <end position="73"/>
    </location>
</feature>
<dbReference type="Pfam" id="PF05239">
    <property type="entry name" value="PRC"/>
    <property type="match status" value="2"/>
</dbReference>
<proteinExistence type="predicted"/>
<dbReference type="SUPFAM" id="SSF50346">
    <property type="entry name" value="PRC-barrel domain"/>
    <property type="match status" value="2"/>
</dbReference>
<accession>A0AAE3YMG3</accession>
<keyword evidence="3" id="KW-1185">Reference proteome</keyword>
<evidence type="ECO:0000259" key="1">
    <source>
        <dbReference type="Pfam" id="PF05239"/>
    </source>
</evidence>
<dbReference type="InterPro" id="IPR027275">
    <property type="entry name" value="PRC-brl_dom"/>
</dbReference>
<reference evidence="2" key="1">
    <citation type="submission" date="2023-07" db="EMBL/GenBank/DDBJ databases">
        <title>Sequencing the genomes of 1000 actinobacteria strains.</title>
        <authorList>
            <person name="Klenk H.-P."/>
        </authorList>
    </citation>
    <scope>NUCLEOTIDE SEQUENCE</scope>
    <source>
        <strain evidence="2">DSM 44707</strain>
    </source>
</reference>
<dbReference type="AlphaFoldDB" id="A0AAE3YMG3"/>
<feature type="domain" description="PRC-barrel" evidence="1">
    <location>
        <begin position="91"/>
        <end position="160"/>
    </location>
</feature>
<dbReference type="RefSeq" id="WP_310368586.1">
    <property type="nucleotide sequence ID" value="NZ_JAVDYB010000001.1"/>
</dbReference>
<name>A0AAE3YMG3_9ACTN</name>
<evidence type="ECO:0000313" key="3">
    <source>
        <dbReference type="Proteomes" id="UP001183643"/>
    </source>
</evidence>
<gene>
    <name evidence="2" type="ORF">J2S41_003236</name>
</gene>
<dbReference type="EMBL" id="JAVDYB010000001">
    <property type="protein sequence ID" value="MDR7276458.1"/>
    <property type="molecule type" value="Genomic_DNA"/>
</dbReference>
<sequence>MITLVRATELIGRPVVTLAGDDIAQIKDVVFAAPGGHLIGFTLAGRGRFAGPLDRALPWDRVHGAGRDAIIVSDGELPTRDELVSRADLRNRDVLGDAVLTDAGTALGTVTDVVVELGVAPQVAGYQIRTGEALPPAGRTVLIPLPEAMSVSGEAVVVAATVAQHATEDLAALGATISSYRARTGESR</sequence>
<organism evidence="2 3">
    <name type="scientific">Catenuloplanes atrovinosus</name>
    <dbReference type="NCBI Taxonomy" id="137266"/>
    <lineage>
        <taxon>Bacteria</taxon>
        <taxon>Bacillati</taxon>
        <taxon>Actinomycetota</taxon>
        <taxon>Actinomycetes</taxon>
        <taxon>Micromonosporales</taxon>
        <taxon>Micromonosporaceae</taxon>
        <taxon>Catenuloplanes</taxon>
    </lineage>
</organism>
<dbReference type="Gene3D" id="2.30.30.240">
    <property type="entry name" value="PRC-barrel domain"/>
    <property type="match status" value="1"/>
</dbReference>
<protein>
    <submittedName>
        <fullName evidence="2">Uncharacterized protein YrrD</fullName>
    </submittedName>
</protein>
<evidence type="ECO:0000313" key="2">
    <source>
        <dbReference type="EMBL" id="MDR7276458.1"/>
    </source>
</evidence>
<dbReference type="InterPro" id="IPR011033">
    <property type="entry name" value="PRC_barrel-like_sf"/>
</dbReference>
<comment type="caution">
    <text evidence="2">The sequence shown here is derived from an EMBL/GenBank/DDBJ whole genome shotgun (WGS) entry which is preliminary data.</text>
</comment>